<keyword evidence="4 7" id="KW-0812">Transmembrane</keyword>
<proteinExistence type="inferred from homology"/>
<dbReference type="KEGG" id="cvr:CHLNCDRAFT_28837"/>
<organism evidence="9">
    <name type="scientific">Chlorella variabilis</name>
    <name type="common">Green alga</name>
    <dbReference type="NCBI Taxonomy" id="554065"/>
    <lineage>
        <taxon>Eukaryota</taxon>
        <taxon>Viridiplantae</taxon>
        <taxon>Chlorophyta</taxon>
        <taxon>core chlorophytes</taxon>
        <taxon>Trebouxiophyceae</taxon>
        <taxon>Chlorellales</taxon>
        <taxon>Chlorellaceae</taxon>
        <taxon>Chlorella clade</taxon>
        <taxon>Chlorella</taxon>
    </lineage>
</organism>
<accession>E1ZU15</accession>
<keyword evidence="5 7" id="KW-1133">Transmembrane helix</keyword>
<dbReference type="GO" id="GO:0016020">
    <property type="term" value="C:membrane"/>
    <property type="evidence" value="ECO:0007669"/>
    <property type="project" value="UniProtKB-SubCell"/>
</dbReference>
<dbReference type="AlphaFoldDB" id="E1ZU15"/>
<dbReference type="InterPro" id="IPR036259">
    <property type="entry name" value="MFS_trans_sf"/>
</dbReference>
<feature type="non-terminal residue" evidence="8">
    <location>
        <position position="1"/>
    </location>
</feature>
<dbReference type="Proteomes" id="UP000008141">
    <property type="component" value="Unassembled WGS sequence"/>
</dbReference>
<evidence type="ECO:0000256" key="3">
    <source>
        <dbReference type="ARBA" id="ARBA00022448"/>
    </source>
</evidence>
<gene>
    <name evidence="8" type="ORF">CHLNCDRAFT_28837</name>
</gene>
<evidence type="ECO:0000256" key="1">
    <source>
        <dbReference type="ARBA" id="ARBA00004370"/>
    </source>
</evidence>
<dbReference type="GeneID" id="17350110"/>
<dbReference type="InterPro" id="IPR005828">
    <property type="entry name" value="MFS_sugar_transport-like"/>
</dbReference>
<dbReference type="eggNOG" id="KOG0254">
    <property type="taxonomic scope" value="Eukaryota"/>
</dbReference>
<evidence type="ECO:0000313" key="8">
    <source>
        <dbReference type="EMBL" id="EFN50679.1"/>
    </source>
</evidence>
<dbReference type="RefSeq" id="XP_005842791.1">
    <property type="nucleotide sequence ID" value="XM_005842730.1"/>
</dbReference>
<reference evidence="8 9" key="1">
    <citation type="journal article" date="2010" name="Plant Cell">
        <title>The Chlorella variabilis NC64A genome reveals adaptation to photosymbiosis, coevolution with viruses, and cryptic sex.</title>
        <authorList>
            <person name="Blanc G."/>
            <person name="Duncan G."/>
            <person name="Agarkova I."/>
            <person name="Borodovsky M."/>
            <person name="Gurnon J."/>
            <person name="Kuo A."/>
            <person name="Lindquist E."/>
            <person name="Lucas S."/>
            <person name="Pangilinan J."/>
            <person name="Polle J."/>
            <person name="Salamov A."/>
            <person name="Terry A."/>
            <person name="Yamada T."/>
            <person name="Dunigan D.D."/>
            <person name="Grigoriev I.V."/>
            <person name="Claverie J.M."/>
            <person name="Van Etten J.L."/>
        </authorList>
    </citation>
    <scope>NUCLEOTIDE SEQUENCE [LARGE SCALE GENOMIC DNA]</scope>
    <source>
        <strain evidence="8 9">NC64A</strain>
    </source>
</reference>
<sequence>GFAYSWGPLTWLVPSEIQTLETRSAGFSLSVSMNFLFSFVLGQCFLTMLCSMEYGVFLFFAAMVSLCRRLYFGLPAVDMCPTRALLSAAAGPWTSIWRHR</sequence>
<dbReference type="OrthoDB" id="5296287at2759"/>
<comment type="similarity">
    <text evidence="2">Belongs to the major facilitator superfamily. Sugar transporter (TC 2.A.1.1) family.</text>
</comment>
<comment type="subcellular location">
    <subcellularLocation>
        <location evidence="1">Membrane</location>
    </subcellularLocation>
</comment>
<evidence type="ECO:0008006" key="10">
    <source>
        <dbReference type="Google" id="ProtNLM"/>
    </source>
</evidence>
<name>E1ZU15_CHLVA</name>
<keyword evidence="9" id="KW-1185">Reference proteome</keyword>
<evidence type="ECO:0000256" key="4">
    <source>
        <dbReference type="ARBA" id="ARBA00022692"/>
    </source>
</evidence>
<dbReference type="EMBL" id="GL433882">
    <property type="protein sequence ID" value="EFN50679.1"/>
    <property type="molecule type" value="Genomic_DNA"/>
</dbReference>
<evidence type="ECO:0000256" key="6">
    <source>
        <dbReference type="ARBA" id="ARBA00023136"/>
    </source>
</evidence>
<dbReference type="PANTHER" id="PTHR23500">
    <property type="entry name" value="SOLUTE CARRIER FAMILY 2, FACILITATED GLUCOSE TRANSPORTER"/>
    <property type="match status" value="1"/>
</dbReference>
<evidence type="ECO:0000256" key="2">
    <source>
        <dbReference type="ARBA" id="ARBA00010992"/>
    </source>
</evidence>
<protein>
    <recommendedName>
        <fullName evidence="10">Major facilitator superfamily (MFS) profile domain-containing protein</fullName>
    </recommendedName>
</protein>
<evidence type="ECO:0000256" key="7">
    <source>
        <dbReference type="SAM" id="Phobius"/>
    </source>
</evidence>
<evidence type="ECO:0000256" key="5">
    <source>
        <dbReference type="ARBA" id="ARBA00022989"/>
    </source>
</evidence>
<dbReference type="OMA" id="PWTSIWR"/>
<dbReference type="PANTHER" id="PTHR23500:SF357">
    <property type="entry name" value="IP12678P"/>
    <property type="match status" value="1"/>
</dbReference>
<dbReference type="Gene3D" id="1.20.1250.20">
    <property type="entry name" value="MFS general substrate transporter like domains"/>
    <property type="match status" value="1"/>
</dbReference>
<keyword evidence="6 7" id="KW-0472">Membrane</keyword>
<dbReference type="Pfam" id="PF00083">
    <property type="entry name" value="Sugar_tr"/>
    <property type="match status" value="1"/>
</dbReference>
<evidence type="ECO:0000313" key="9">
    <source>
        <dbReference type="Proteomes" id="UP000008141"/>
    </source>
</evidence>
<keyword evidence="3" id="KW-0813">Transport</keyword>
<dbReference type="GO" id="GO:0015144">
    <property type="term" value="F:carbohydrate transmembrane transporter activity"/>
    <property type="evidence" value="ECO:0007669"/>
    <property type="project" value="InterPro"/>
</dbReference>
<dbReference type="InParanoid" id="E1ZU15"/>
<feature type="transmembrane region" description="Helical" evidence="7">
    <location>
        <begin position="35"/>
        <end position="61"/>
    </location>
</feature>
<dbReference type="InterPro" id="IPR045262">
    <property type="entry name" value="STP/PLT_plant"/>
</dbReference>